<reference evidence="7" key="1">
    <citation type="submission" date="2016-10" db="EMBL/GenBank/DDBJ databases">
        <authorList>
            <person name="Benchimol M."/>
            <person name="Almeida L.G."/>
            <person name="Vasconcelos A.T."/>
            <person name="Perreira-Neves A."/>
            <person name="Rosa I.A."/>
            <person name="Tasca T."/>
            <person name="Bogo M.R."/>
            <person name="de Souza W."/>
        </authorList>
    </citation>
    <scope>NUCLEOTIDE SEQUENCE [LARGE SCALE GENOMIC DNA]</scope>
    <source>
        <strain evidence="7">K</strain>
    </source>
</reference>
<sequence length="465" mass="51160">MYLANKKFTKNKSIKMATKLNFTFIQTLVLILGCCAYMLIFFYRYTPTVLTKQLSEALNVPEDKISIFGSMYFWTYAVMQPIGGVLGDVISPGKMIALFTIISGIGSITMGQSSNFILSCAARCLVGIGCGPIFVPVTRILANWYSPRGYALANGILLAMGSVGGCLAQGPLSSLCEIIDWRWAFRLSTIVGVIVAVLCFFLLKTKPADFGFDEYENLDNKPINAHNFSSVDASEGAYGGKVSVFGQLIKNLGIVLRTPQFYVFVVWDLFSPPTFYNLTALWASRYLQDVMMIEKKSADYMILILSLAMIIGSPLWPFLSNIFHSRRWVLFASTLIGFLCSLAFVFIRKNIGTVLVLILLFLFAAGSNANITIVNALVKETNHATAATMLGCANFFPFFATGLLQIASPELIHLADGDWSKPGHSPRAYALGLWLPNAIFTGIAVVASIFIKETYGKKPEVTTYN</sequence>
<evidence type="ECO:0000259" key="6">
    <source>
        <dbReference type="PROSITE" id="PS50850"/>
    </source>
</evidence>
<dbReference type="EMBL" id="MLAK01001026">
    <property type="protein sequence ID" value="OHS99028.1"/>
    <property type="molecule type" value="Genomic_DNA"/>
</dbReference>
<dbReference type="Pfam" id="PF07690">
    <property type="entry name" value="MFS_1"/>
    <property type="match status" value="1"/>
</dbReference>
<feature type="transmembrane region" description="Helical" evidence="5">
    <location>
        <begin position="354"/>
        <end position="378"/>
    </location>
</feature>
<dbReference type="PANTHER" id="PTHR43826:SF3">
    <property type="entry name" value="GLUCOSE-6-PHOSPHATE EXCHANGER SLC37A4"/>
    <property type="match status" value="1"/>
</dbReference>
<evidence type="ECO:0000256" key="2">
    <source>
        <dbReference type="ARBA" id="ARBA00022692"/>
    </source>
</evidence>
<comment type="caution">
    <text evidence="7">The sequence shown here is derived from an EMBL/GenBank/DDBJ whole genome shotgun (WGS) entry which is preliminary data.</text>
</comment>
<dbReference type="GO" id="GO:0012505">
    <property type="term" value="C:endomembrane system"/>
    <property type="evidence" value="ECO:0007669"/>
    <property type="project" value="UniProtKB-SubCell"/>
</dbReference>
<feature type="transmembrane region" description="Helical" evidence="5">
    <location>
        <begin position="428"/>
        <end position="451"/>
    </location>
</feature>
<keyword evidence="8" id="KW-1185">Reference proteome</keyword>
<feature type="transmembrane region" description="Helical" evidence="5">
    <location>
        <begin position="298"/>
        <end position="316"/>
    </location>
</feature>
<feature type="transmembrane region" description="Helical" evidence="5">
    <location>
        <begin position="183"/>
        <end position="203"/>
    </location>
</feature>
<dbReference type="VEuPathDB" id="TrichDB:TRFO_08580"/>
<dbReference type="AlphaFoldDB" id="A0A1J4JP33"/>
<feature type="transmembrane region" description="Helical" evidence="5">
    <location>
        <begin position="20"/>
        <end position="45"/>
    </location>
</feature>
<dbReference type="RefSeq" id="XP_068352165.1">
    <property type="nucleotide sequence ID" value="XM_068494373.1"/>
</dbReference>
<dbReference type="InterPro" id="IPR020846">
    <property type="entry name" value="MFS_dom"/>
</dbReference>
<accession>A0A1J4JP33</accession>
<dbReference type="OrthoDB" id="10262656at2759"/>
<feature type="transmembrane region" description="Helical" evidence="5">
    <location>
        <begin position="149"/>
        <end position="171"/>
    </location>
</feature>
<keyword evidence="2 5" id="KW-0812">Transmembrane</keyword>
<dbReference type="PROSITE" id="PS51257">
    <property type="entry name" value="PROKAR_LIPOPROTEIN"/>
    <property type="match status" value="1"/>
</dbReference>
<comment type="subcellular location">
    <subcellularLocation>
        <location evidence="1">Endomembrane system</location>
        <topology evidence="1">Multi-pass membrane protein</topology>
    </subcellularLocation>
</comment>
<evidence type="ECO:0000256" key="1">
    <source>
        <dbReference type="ARBA" id="ARBA00004127"/>
    </source>
</evidence>
<dbReference type="SUPFAM" id="SSF103473">
    <property type="entry name" value="MFS general substrate transporter"/>
    <property type="match status" value="1"/>
</dbReference>
<feature type="domain" description="Major facilitator superfamily (MFS) profile" evidence="6">
    <location>
        <begin position="29"/>
        <end position="456"/>
    </location>
</feature>
<dbReference type="GO" id="GO:0016020">
    <property type="term" value="C:membrane"/>
    <property type="evidence" value="ECO:0007669"/>
    <property type="project" value="UniProtKB-ARBA"/>
</dbReference>
<feature type="transmembrane region" description="Helical" evidence="5">
    <location>
        <begin position="328"/>
        <end position="347"/>
    </location>
</feature>
<protein>
    <submittedName>
        <fullName evidence="7">Major facilitator superfamily transporter</fullName>
    </submittedName>
</protein>
<feature type="transmembrane region" description="Helical" evidence="5">
    <location>
        <begin position="116"/>
        <end position="137"/>
    </location>
</feature>
<dbReference type="PANTHER" id="PTHR43826">
    <property type="entry name" value="GLUCOSE-6-PHOSPHATE EXCHANGER SLC37A4"/>
    <property type="match status" value="1"/>
</dbReference>
<dbReference type="PROSITE" id="PS50850">
    <property type="entry name" value="MFS"/>
    <property type="match status" value="1"/>
</dbReference>
<dbReference type="GO" id="GO:0035435">
    <property type="term" value="P:phosphate ion transmembrane transport"/>
    <property type="evidence" value="ECO:0007669"/>
    <property type="project" value="TreeGrafter"/>
</dbReference>
<dbReference type="Proteomes" id="UP000179807">
    <property type="component" value="Unassembled WGS sequence"/>
</dbReference>
<dbReference type="GeneID" id="94829077"/>
<evidence type="ECO:0000313" key="8">
    <source>
        <dbReference type="Proteomes" id="UP000179807"/>
    </source>
</evidence>
<feature type="transmembrane region" description="Helical" evidence="5">
    <location>
        <begin position="65"/>
        <end position="86"/>
    </location>
</feature>
<evidence type="ECO:0000256" key="5">
    <source>
        <dbReference type="SAM" id="Phobius"/>
    </source>
</evidence>
<dbReference type="InterPro" id="IPR051337">
    <property type="entry name" value="OPA_Antiporter"/>
</dbReference>
<gene>
    <name evidence="7" type="ORF">TRFO_08580</name>
</gene>
<feature type="transmembrane region" description="Helical" evidence="5">
    <location>
        <begin position="93"/>
        <end position="110"/>
    </location>
</feature>
<keyword evidence="3 5" id="KW-1133">Transmembrane helix</keyword>
<dbReference type="InterPro" id="IPR036259">
    <property type="entry name" value="MFS_trans_sf"/>
</dbReference>
<dbReference type="GO" id="GO:0061513">
    <property type="term" value="F:glucose 6-phosphate:phosphate antiporter activity"/>
    <property type="evidence" value="ECO:0007669"/>
    <property type="project" value="TreeGrafter"/>
</dbReference>
<evidence type="ECO:0000256" key="4">
    <source>
        <dbReference type="ARBA" id="ARBA00023136"/>
    </source>
</evidence>
<evidence type="ECO:0000256" key="3">
    <source>
        <dbReference type="ARBA" id="ARBA00022989"/>
    </source>
</evidence>
<dbReference type="Gene3D" id="1.20.1250.20">
    <property type="entry name" value="MFS general substrate transporter like domains"/>
    <property type="match status" value="2"/>
</dbReference>
<feature type="transmembrane region" description="Helical" evidence="5">
    <location>
        <begin position="384"/>
        <end position="407"/>
    </location>
</feature>
<organism evidence="7 8">
    <name type="scientific">Tritrichomonas foetus</name>
    <dbReference type="NCBI Taxonomy" id="1144522"/>
    <lineage>
        <taxon>Eukaryota</taxon>
        <taxon>Metamonada</taxon>
        <taxon>Parabasalia</taxon>
        <taxon>Tritrichomonadida</taxon>
        <taxon>Tritrichomonadidae</taxon>
        <taxon>Tritrichomonas</taxon>
    </lineage>
</organism>
<name>A0A1J4JP33_9EUKA</name>
<evidence type="ECO:0000313" key="7">
    <source>
        <dbReference type="EMBL" id="OHS99028.1"/>
    </source>
</evidence>
<dbReference type="InterPro" id="IPR011701">
    <property type="entry name" value="MFS"/>
</dbReference>
<proteinExistence type="predicted"/>
<keyword evidence="4 5" id="KW-0472">Membrane</keyword>